<keyword evidence="3" id="KW-1185">Reference proteome</keyword>
<evidence type="ECO:0000313" key="2">
    <source>
        <dbReference type="EMBL" id="KAG9248272.1"/>
    </source>
</evidence>
<protein>
    <recommendedName>
        <fullName evidence="1">Heterokaryon incompatibility domain-containing protein</fullName>
    </recommendedName>
</protein>
<evidence type="ECO:0000313" key="3">
    <source>
        <dbReference type="Proteomes" id="UP000887226"/>
    </source>
</evidence>
<dbReference type="PANTHER" id="PTHR33112:SF10">
    <property type="entry name" value="TOL"/>
    <property type="match status" value="1"/>
</dbReference>
<evidence type="ECO:0000259" key="1">
    <source>
        <dbReference type="Pfam" id="PF06985"/>
    </source>
</evidence>
<dbReference type="PANTHER" id="PTHR33112">
    <property type="entry name" value="DOMAIN PROTEIN, PUTATIVE-RELATED"/>
    <property type="match status" value="1"/>
</dbReference>
<organism evidence="2 3">
    <name type="scientific">Calycina marina</name>
    <dbReference type="NCBI Taxonomy" id="1763456"/>
    <lineage>
        <taxon>Eukaryota</taxon>
        <taxon>Fungi</taxon>
        <taxon>Dikarya</taxon>
        <taxon>Ascomycota</taxon>
        <taxon>Pezizomycotina</taxon>
        <taxon>Leotiomycetes</taxon>
        <taxon>Helotiales</taxon>
        <taxon>Pezizellaceae</taxon>
        <taxon>Calycina</taxon>
    </lineage>
</organism>
<proteinExistence type="predicted"/>
<gene>
    <name evidence="2" type="ORF">BJ878DRAFT_413137</name>
</gene>
<dbReference type="EMBL" id="MU253752">
    <property type="protein sequence ID" value="KAG9248272.1"/>
    <property type="molecule type" value="Genomic_DNA"/>
</dbReference>
<feature type="domain" description="Heterokaryon incompatibility" evidence="1">
    <location>
        <begin position="48"/>
        <end position="127"/>
    </location>
</feature>
<dbReference type="InterPro" id="IPR010730">
    <property type="entry name" value="HET"/>
</dbReference>
<dbReference type="Proteomes" id="UP000887226">
    <property type="component" value="Unassembled WGS sequence"/>
</dbReference>
<sequence length="134" mass="15517">MLGINSFCIQHYDKYGVDGPTMSPARLIRIINHSKVFLCHVEGPLKRYTTVSYCWSRGEILNTTRANVTSMQTAIDWDKLLKAVQDVISLTWKLDVSYIWIDSLCIIQDDREDWIPESRKMSGVKSHSWNYAQC</sequence>
<comment type="caution">
    <text evidence="2">The sequence shown here is derived from an EMBL/GenBank/DDBJ whole genome shotgun (WGS) entry which is preliminary data.</text>
</comment>
<dbReference type="Pfam" id="PF06985">
    <property type="entry name" value="HET"/>
    <property type="match status" value="1"/>
</dbReference>
<reference evidence="2" key="1">
    <citation type="journal article" date="2021" name="IMA Fungus">
        <title>Genomic characterization of three marine fungi, including Emericellopsis atlantica sp. nov. with signatures of a generalist lifestyle and marine biomass degradation.</title>
        <authorList>
            <person name="Hagestad O.C."/>
            <person name="Hou L."/>
            <person name="Andersen J.H."/>
            <person name="Hansen E.H."/>
            <person name="Altermark B."/>
            <person name="Li C."/>
            <person name="Kuhnert E."/>
            <person name="Cox R.J."/>
            <person name="Crous P.W."/>
            <person name="Spatafora J.W."/>
            <person name="Lail K."/>
            <person name="Amirebrahimi M."/>
            <person name="Lipzen A."/>
            <person name="Pangilinan J."/>
            <person name="Andreopoulos W."/>
            <person name="Hayes R.D."/>
            <person name="Ng V."/>
            <person name="Grigoriev I.V."/>
            <person name="Jackson S.A."/>
            <person name="Sutton T.D.S."/>
            <person name="Dobson A.D.W."/>
            <person name="Rama T."/>
        </authorList>
    </citation>
    <scope>NUCLEOTIDE SEQUENCE</scope>
    <source>
        <strain evidence="2">TRa3180A</strain>
    </source>
</reference>
<accession>A0A9P7ZAH7</accession>
<name>A0A9P7ZAH7_9HELO</name>
<dbReference type="OrthoDB" id="5125733at2759"/>
<dbReference type="AlphaFoldDB" id="A0A9P7ZAH7"/>